<accession>A0A9W6SXX9</accession>
<comment type="caution">
    <text evidence="2">The sequence shown here is derived from an EMBL/GenBank/DDBJ whole genome shotgun (WGS) entry which is preliminary data.</text>
</comment>
<dbReference type="EMBL" id="BSXU01009179">
    <property type="protein sequence ID" value="GME68331.1"/>
    <property type="molecule type" value="Genomic_DNA"/>
</dbReference>
<evidence type="ECO:0000256" key="1">
    <source>
        <dbReference type="SAM" id="MobiDB-lite"/>
    </source>
</evidence>
<dbReference type="Proteomes" id="UP001165063">
    <property type="component" value="Unassembled WGS sequence"/>
</dbReference>
<keyword evidence="3" id="KW-1185">Reference proteome</keyword>
<organism evidence="2 3">
    <name type="scientific">Ambrosiozyma monospora</name>
    <name type="common">Yeast</name>
    <name type="synonym">Endomycopsis monosporus</name>
    <dbReference type="NCBI Taxonomy" id="43982"/>
    <lineage>
        <taxon>Eukaryota</taxon>
        <taxon>Fungi</taxon>
        <taxon>Dikarya</taxon>
        <taxon>Ascomycota</taxon>
        <taxon>Saccharomycotina</taxon>
        <taxon>Pichiomycetes</taxon>
        <taxon>Pichiales</taxon>
        <taxon>Pichiaceae</taxon>
        <taxon>Ambrosiozyma</taxon>
    </lineage>
</organism>
<feature type="compositionally biased region" description="Polar residues" evidence="1">
    <location>
        <begin position="170"/>
        <end position="179"/>
    </location>
</feature>
<reference evidence="2" key="1">
    <citation type="submission" date="2023-04" db="EMBL/GenBank/DDBJ databases">
        <title>Ambrosiozyma monospora NBRC 1965.</title>
        <authorList>
            <person name="Ichikawa N."/>
            <person name="Sato H."/>
            <person name="Tonouchi N."/>
        </authorList>
    </citation>
    <scope>NUCLEOTIDE SEQUENCE</scope>
    <source>
        <strain evidence="2">NBRC 1965</strain>
    </source>
</reference>
<feature type="region of interest" description="Disordered" evidence="1">
    <location>
        <begin position="137"/>
        <end position="179"/>
    </location>
</feature>
<gene>
    <name evidence="2" type="ORF">Amon01_000901100</name>
</gene>
<evidence type="ECO:0000313" key="3">
    <source>
        <dbReference type="Proteomes" id="UP001165063"/>
    </source>
</evidence>
<name>A0A9W6SXX9_AMBMO</name>
<sequence length="207" mass="23318">MSLSKQVTRLKAININHVKEKRIMQQAFEQQSEKTKKLHGMQLSISKSIFEKVYDSNKELQEQNLTLKGGKRGKMIESGQKRADAIDIERGCEVGQCLVETLKAFDTIDMNNPRVTAELNEKLDVAKKLFIEKLEQIKQNEKDRPPKRKRKNSAVSPNTNKKRSKGKVYNCNTIAGSSNNESSAVELTEAVCSSSDTVTNSHVVIDH</sequence>
<evidence type="ECO:0000313" key="2">
    <source>
        <dbReference type="EMBL" id="GME68331.1"/>
    </source>
</evidence>
<proteinExistence type="predicted"/>
<dbReference type="AlphaFoldDB" id="A0A9W6SXX9"/>
<protein>
    <submittedName>
        <fullName evidence="2">Unnamed protein product</fullName>
    </submittedName>
</protein>